<reference evidence="2 3" key="1">
    <citation type="journal article" date="2012" name="J. Bacteriol.">
        <title>Draft Genome Sequence of Oceaniovalibus guishaninsula JLT2003T.</title>
        <authorList>
            <person name="Tang K."/>
            <person name="Liu K."/>
            <person name="Jiao N."/>
        </authorList>
    </citation>
    <scope>NUCLEOTIDE SEQUENCE [LARGE SCALE GENOMIC DNA]</scope>
    <source>
        <strain evidence="2 3">JLT2003</strain>
    </source>
</reference>
<dbReference type="InterPro" id="IPR007314">
    <property type="entry name" value="Cofac_haem-bd_dom"/>
</dbReference>
<dbReference type="eggNOG" id="COG3016">
    <property type="taxonomic scope" value="Bacteria"/>
</dbReference>
<dbReference type="EMBL" id="AMGO01000046">
    <property type="protein sequence ID" value="EKE43871.1"/>
    <property type="molecule type" value="Genomic_DNA"/>
</dbReference>
<keyword evidence="3" id="KW-1185">Reference proteome</keyword>
<evidence type="ECO:0000313" key="2">
    <source>
        <dbReference type="EMBL" id="EKE43871.1"/>
    </source>
</evidence>
<protein>
    <recommendedName>
        <fullName evidence="1">Haem-binding uptake Tiki superfamily ChaN domain-containing protein</fullName>
    </recommendedName>
</protein>
<dbReference type="OrthoDB" id="9795827at2"/>
<dbReference type="Proteomes" id="UP000006765">
    <property type="component" value="Unassembled WGS sequence"/>
</dbReference>
<dbReference type="RefSeq" id="WP_007427004.1">
    <property type="nucleotide sequence ID" value="NZ_AMGO01000046.1"/>
</dbReference>
<dbReference type="AlphaFoldDB" id="K2GMB0"/>
<proteinExistence type="predicted"/>
<sequence>MPLDADVVLMGEVHDNPVHHVNQAIWLDRMKPAAVVFEQLPPHLAQVAESLRGSAADVLGAALEWEGRGWPDFEMYHPVFIAAGDAAIFGAEVAGAEIESVFAGGLAASRDLTAIFGLDAPLSAEIRAKRLDEIAQAHCNFMPEDSLAAMLDVQRLRDAALAEAVIAAWEETGGPVAVVTGNGHARDDWGVPSLLQAVRPDLSVIALGQLSSPPSSDVPFDDWVVAPYLDADTRGDPCDALR</sequence>
<organism evidence="2 3">
    <name type="scientific">Oceaniovalibus guishaninsula JLT2003</name>
    <dbReference type="NCBI Taxonomy" id="1231392"/>
    <lineage>
        <taxon>Bacteria</taxon>
        <taxon>Pseudomonadati</taxon>
        <taxon>Pseudomonadota</taxon>
        <taxon>Alphaproteobacteria</taxon>
        <taxon>Rhodobacterales</taxon>
        <taxon>Roseobacteraceae</taxon>
        <taxon>Oceaniovalibus</taxon>
    </lineage>
</organism>
<dbReference type="Pfam" id="PF04187">
    <property type="entry name" value="Cofac_haem_bdg"/>
    <property type="match status" value="1"/>
</dbReference>
<gene>
    <name evidence="2" type="ORF">OCGS_1852</name>
</gene>
<dbReference type="CDD" id="cd14727">
    <property type="entry name" value="ChanN-like"/>
    <property type="match status" value="1"/>
</dbReference>
<dbReference type="SUPFAM" id="SSF159501">
    <property type="entry name" value="EreA/ChaN-like"/>
    <property type="match status" value="1"/>
</dbReference>
<evidence type="ECO:0000313" key="3">
    <source>
        <dbReference type="Proteomes" id="UP000006765"/>
    </source>
</evidence>
<evidence type="ECO:0000259" key="1">
    <source>
        <dbReference type="Pfam" id="PF04187"/>
    </source>
</evidence>
<dbReference type="Gene3D" id="1.10.8.760">
    <property type="entry name" value="Haem-binding uptake, Tiki superfamily, ChaN, domain 2"/>
    <property type="match status" value="1"/>
</dbReference>
<accession>K2GMB0</accession>
<feature type="domain" description="Haem-binding uptake Tiki superfamily ChaN" evidence="1">
    <location>
        <begin position="4"/>
        <end position="194"/>
    </location>
</feature>
<name>K2GMB0_9RHOB</name>
<dbReference type="STRING" id="1231392.OCGS_1852"/>
<dbReference type="Gene3D" id="3.40.50.11550">
    <property type="match status" value="1"/>
</dbReference>
<comment type="caution">
    <text evidence="2">The sequence shown here is derived from an EMBL/GenBank/DDBJ whole genome shotgun (WGS) entry which is preliminary data.</text>
</comment>